<name>A0A803NS80_CANSA</name>
<organism evidence="1 2">
    <name type="scientific">Cannabis sativa</name>
    <name type="common">Hemp</name>
    <name type="synonym">Marijuana</name>
    <dbReference type="NCBI Taxonomy" id="3483"/>
    <lineage>
        <taxon>Eukaryota</taxon>
        <taxon>Viridiplantae</taxon>
        <taxon>Streptophyta</taxon>
        <taxon>Embryophyta</taxon>
        <taxon>Tracheophyta</taxon>
        <taxon>Spermatophyta</taxon>
        <taxon>Magnoliopsida</taxon>
        <taxon>eudicotyledons</taxon>
        <taxon>Gunneridae</taxon>
        <taxon>Pentapetalae</taxon>
        <taxon>rosids</taxon>
        <taxon>fabids</taxon>
        <taxon>Rosales</taxon>
        <taxon>Cannabaceae</taxon>
        <taxon>Cannabis</taxon>
    </lineage>
</organism>
<accession>A0A803NS80</accession>
<dbReference type="AlphaFoldDB" id="A0A803NS80"/>
<dbReference type="Proteomes" id="UP000596661">
    <property type="component" value="Chromosome 2"/>
</dbReference>
<proteinExistence type="predicted"/>
<dbReference type="EnsemblPlants" id="evm.model.02.1097">
    <property type="protein sequence ID" value="cds.evm.model.02.1097"/>
    <property type="gene ID" value="evm.TU.02.1097"/>
</dbReference>
<protein>
    <submittedName>
        <fullName evidence="1">Uncharacterized protein</fullName>
    </submittedName>
</protein>
<evidence type="ECO:0000313" key="2">
    <source>
        <dbReference type="Proteomes" id="UP000596661"/>
    </source>
</evidence>
<dbReference type="EMBL" id="UZAU01000158">
    <property type="status" value="NOT_ANNOTATED_CDS"/>
    <property type="molecule type" value="Genomic_DNA"/>
</dbReference>
<sequence length="301" mass="33790">MGLEGITLKPCMVNLCKFTEDSIASLGTVELPVTMGDSPLSATLMQEFLVVDLSSIFNLIMSCPTLIGPREISPIKHLPFPIQNGVGTVKVNVRGIEANTEEIKALLDMPSPKKSKEVQSLIGKMAVLNWAGIILVSPEDFRFHYALKFQFRALNKAEYKELLAGPQRILSKGNENGQLLHPFTNPFSGVSEWSLGPLYGLHRARKRERGPPIRRARGEREQGVLVGHARRGGQGSSYWCAHERREREALVGAYEELLAWGARQLPWLLIVSARPLVWFDYPCFFDYILSKFIVENFLRLA</sequence>
<keyword evidence="2" id="KW-1185">Reference proteome</keyword>
<evidence type="ECO:0000313" key="1">
    <source>
        <dbReference type="EnsemblPlants" id="cds.evm.model.02.1097"/>
    </source>
</evidence>
<dbReference type="Gramene" id="evm.model.02.1097">
    <property type="protein sequence ID" value="cds.evm.model.02.1097"/>
    <property type="gene ID" value="evm.TU.02.1097"/>
</dbReference>
<reference evidence="1" key="2">
    <citation type="submission" date="2021-03" db="UniProtKB">
        <authorList>
            <consortium name="EnsemblPlants"/>
        </authorList>
    </citation>
    <scope>IDENTIFICATION</scope>
</reference>
<reference evidence="1" key="1">
    <citation type="submission" date="2018-11" db="EMBL/GenBank/DDBJ databases">
        <authorList>
            <person name="Grassa J C."/>
        </authorList>
    </citation>
    <scope>NUCLEOTIDE SEQUENCE [LARGE SCALE GENOMIC DNA]</scope>
</reference>